<evidence type="ECO:0000313" key="2">
    <source>
        <dbReference type="Proteomes" id="UP001501081"/>
    </source>
</evidence>
<gene>
    <name evidence="1" type="ORF">GCM10022246_15330</name>
</gene>
<dbReference type="EMBL" id="BAABAK010000008">
    <property type="protein sequence ID" value="GAA3963013.1"/>
    <property type="molecule type" value="Genomic_DNA"/>
</dbReference>
<comment type="caution">
    <text evidence="1">The sequence shown here is derived from an EMBL/GenBank/DDBJ whole genome shotgun (WGS) entry which is preliminary data.</text>
</comment>
<dbReference type="Proteomes" id="UP001501081">
    <property type="component" value="Unassembled WGS sequence"/>
</dbReference>
<accession>A0ABP7PBP9</accession>
<sequence>MSYDVERKLINFDDIDFPETLYKYRYISKENHQSILLLREVYFSSPSGFEDKYDCKVPTRWDLLTYEDMQNYYYEDSIKRLPDNATIEDRMEFAIFNANNNALRDDEFVAKKQQEDFEEFDKRIGVLSLTPYNNLFQLWEKYAENHTGFCVGFEPNFMLKGIGTGAGLVEYHDELPEILPLYKMPFEVQMQRQIYGKLKNWEFEKEYRTLLSNGGTLLESDRKKTIPAEAYKEIIIGAKMTADEIEKLISIIPEELSHVPLKKAVINGENITIDNYTL</sequence>
<organism evidence="1 2">
    <name type="scientific">Pedobacter ginsengiterrae</name>
    <dbReference type="NCBI Taxonomy" id="871696"/>
    <lineage>
        <taxon>Bacteria</taxon>
        <taxon>Pseudomonadati</taxon>
        <taxon>Bacteroidota</taxon>
        <taxon>Sphingobacteriia</taxon>
        <taxon>Sphingobacteriales</taxon>
        <taxon>Sphingobacteriaceae</taxon>
        <taxon>Pedobacter</taxon>
    </lineage>
</organism>
<reference evidence="2" key="1">
    <citation type="journal article" date="2019" name="Int. J. Syst. Evol. Microbiol.">
        <title>The Global Catalogue of Microorganisms (GCM) 10K type strain sequencing project: providing services to taxonomists for standard genome sequencing and annotation.</title>
        <authorList>
            <consortium name="The Broad Institute Genomics Platform"/>
            <consortium name="The Broad Institute Genome Sequencing Center for Infectious Disease"/>
            <person name="Wu L."/>
            <person name="Ma J."/>
        </authorList>
    </citation>
    <scope>NUCLEOTIDE SEQUENCE [LARGE SCALE GENOMIC DNA]</scope>
    <source>
        <strain evidence="2">JCM 17338</strain>
    </source>
</reference>
<proteinExistence type="predicted"/>
<name>A0ABP7PBP9_9SPHI</name>
<evidence type="ECO:0000313" key="1">
    <source>
        <dbReference type="EMBL" id="GAA3963013.1"/>
    </source>
</evidence>
<dbReference type="RefSeq" id="WP_344766087.1">
    <property type="nucleotide sequence ID" value="NZ_BAABAK010000008.1"/>
</dbReference>
<keyword evidence="2" id="KW-1185">Reference proteome</keyword>
<protein>
    <submittedName>
        <fullName evidence="1">DUF2971 domain-containing protein</fullName>
    </submittedName>
</protein>